<evidence type="ECO:0000259" key="5">
    <source>
        <dbReference type="PROSITE" id="PS50192"/>
    </source>
</evidence>
<comment type="caution">
    <text evidence="6">The sequence shown here is derived from an EMBL/GenBank/DDBJ whole genome shotgun (WGS) entry which is preliminary data.</text>
</comment>
<feature type="compositionally biased region" description="Basic and acidic residues" evidence="4">
    <location>
        <begin position="276"/>
        <end position="285"/>
    </location>
</feature>
<evidence type="ECO:0000313" key="6">
    <source>
        <dbReference type="EMBL" id="GLI68289.1"/>
    </source>
</evidence>
<feature type="region of interest" description="Disordered" evidence="4">
    <location>
        <begin position="134"/>
        <end position="173"/>
    </location>
</feature>
<evidence type="ECO:0000256" key="1">
    <source>
        <dbReference type="ARBA" id="ARBA00009480"/>
    </source>
</evidence>
<comment type="similarity">
    <text evidence="1">Belongs to the SNAP-25 family.</text>
</comment>
<dbReference type="CDD" id="cd15841">
    <property type="entry name" value="SNARE_Qc"/>
    <property type="match status" value="1"/>
</dbReference>
<protein>
    <recommendedName>
        <fullName evidence="5">t-SNARE coiled-coil homology domain-containing protein</fullName>
    </recommendedName>
</protein>
<keyword evidence="7" id="KW-1185">Reference proteome</keyword>
<evidence type="ECO:0000313" key="7">
    <source>
        <dbReference type="Proteomes" id="UP001165090"/>
    </source>
</evidence>
<keyword evidence="3" id="KW-0175">Coiled coil</keyword>
<gene>
    <name evidence="6" type="ORF">VaNZ11_012649</name>
</gene>
<evidence type="ECO:0000256" key="2">
    <source>
        <dbReference type="ARBA" id="ARBA00022927"/>
    </source>
</evidence>
<dbReference type="EMBL" id="BSDZ01000079">
    <property type="protein sequence ID" value="GLI68289.1"/>
    <property type="molecule type" value="Genomic_DNA"/>
</dbReference>
<feature type="coiled-coil region" evidence="3">
    <location>
        <begin position="69"/>
        <end position="106"/>
    </location>
</feature>
<sequence>MRTKGGASAAAAVQQWQGEQNARNELFAGKDEINIDTTQIPLSEQTVEQLVDTAVRTHKDTTAVAQRALKAIQESKQIQVETMRQLEAQNRTMDNIGTKMDDMNEELTYAEKLLSYMRRCCCLWVCDSCTGADPEEQRKQEWRKRVARGETQVDAVPEYERGGGAAAGGAGNGGANRRGVAAGGQGMWGGAVSGGGDGVGGVGGRRGDPDIRLPAEHRVAEMRLHEETRKQNDMIDQIHVGLEQLLEGAKVMHDELATQNRELDVLDSKAAATRDRLNDVNKDSQLRNLGRGKPKAKKEETSMLPTQSEAAIAAAKRLAGL</sequence>
<feature type="domain" description="T-SNARE coiled-coil homology" evidence="5">
    <location>
        <begin position="70"/>
        <end position="117"/>
    </location>
</feature>
<evidence type="ECO:0000256" key="4">
    <source>
        <dbReference type="SAM" id="MobiDB-lite"/>
    </source>
</evidence>
<feature type="compositionally biased region" description="Gly residues" evidence="4">
    <location>
        <begin position="162"/>
        <end position="173"/>
    </location>
</feature>
<dbReference type="PANTHER" id="PTHR19305">
    <property type="entry name" value="SYNAPTOSOMAL ASSOCIATED PROTEIN"/>
    <property type="match status" value="1"/>
</dbReference>
<dbReference type="PROSITE" id="PS50192">
    <property type="entry name" value="T_SNARE"/>
    <property type="match status" value="1"/>
</dbReference>
<dbReference type="Proteomes" id="UP001165090">
    <property type="component" value="Unassembled WGS sequence"/>
</dbReference>
<dbReference type="PANTHER" id="PTHR19305:SF9">
    <property type="entry name" value="SYNAPTOSOMAL-ASSOCIATED PROTEIN 29"/>
    <property type="match status" value="1"/>
</dbReference>
<name>A0ABQ5SF42_9CHLO</name>
<dbReference type="InterPro" id="IPR000727">
    <property type="entry name" value="T_SNARE_dom"/>
</dbReference>
<reference evidence="6 7" key="1">
    <citation type="journal article" date="2023" name="IScience">
        <title>Expanded male sex-determining region conserved during the evolution of homothallism in the green alga Volvox.</title>
        <authorList>
            <person name="Yamamoto K."/>
            <person name="Matsuzaki R."/>
            <person name="Mahakham W."/>
            <person name="Heman W."/>
            <person name="Sekimoto H."/>
            <person name="Kawachi M."/>
            <person name="Minakuchi Y."/>
            <person name="Toyoda A."/>
            <person name="Nozaki H."/>
        </authorList>
    </citation>
    <scope>NUCLEOTIDE SEQUENCE [LARGE SCALE GENOMIC DNA]</scope>
    <source>
        <strain evidence="6 7">NIES-4468</strain>
    </source>
</reference>
<dbReference type="Gene3D" id="1.20.5.110">
    <property type="match status" value="2"/>
</dbReference>
<organism evidence="6 7">
    <name type="scientific">Volvox africanus</name>
    <dbReference type="NCBI Taxonomy" id="51714"/>
    <lineage>
        <taxon>Eukaryota</taxon>
        <taxon>Viridiplantae</taxon>
        <taxon>Chlorophyta</taxon>
        <taxon>core chlorophytes</taxon>
        <taxon>Chlorophyceae</taxon>
        <taxon>CS clade</taxon>
        <taxon>Chlamydomonadales</taxon>
        <taxon>Volvocaceae</taxon>
        <taxon>Volvox</taxon>
    </lineage>
</organism>
<feature type="compositionally biased region" description="Basic and acidic residues" evidence="4">
    <location>
        <begin position="135"/>
        <end position="148"/>
    </location>
</feature>
<keyword evidence="2" id="KW-0813">Transport</keyword>
<dbReference type="SUPFAM" id="SSF58038">
    <property type="entry name" value="SNARE fusion complex"/>
    <property type="match status" value="2"/>
</dbReference>
<proteinExistence type="inferred from homology"/>
<evidence type="ECO:0000256" key="3">
    <source>
        <dbReference type="SAM" id="Coils"/>
    </source>
</evidence>
<keyword evidence="2" id="KW-0653">Protein transport</keyword>
<accession>A0ABQ5SF42</accession>
<feature type="region of interest" description="Disordered" evidence="4">
    <location>
        <begin position="276"/>
        <end position="308"/>
    </location>
</feature>